<organism evidence="1 2">
    <name type="scientific">Crucibulum laeve</name>
    <dbReference type="NCBI Taxonomy" id="68775"/>
    <lineage>
        <taxon>Eukaryota</taxon>
        <taxon>Fungi</taxon>
        <taxon>Dikarya</taxon>
        <taxon>Basidiomycota</taxon>
        <taxon>Agaricomycotina</taxon>
        <taxon>Agaricomycetes</taxon>
        <taxon>Agaricomycetidae</taxon>
        <taxon>Agaricales</taxon>
        <taxon>Agaricineae</taxon>
        <taxon>Nidulariaceae</taxon>
        <taxon>Crucibulum</taxon>
    </lineage>
</organism>
<evidence type="ECO:0000313" key="2">
    <source>
        <dbReference type="Proteomes" id="UP000308652"/>
    </source>
</evidence>
<accession>A0A5C3LFA2</accession>
<dbReference type="AlphaFoldDB" id="A0A5C3LFA2"/>
<protein>
    <submittedName>
        <fullName evidence="1">Uncharacterized protein</fullName>
    </submittedName>
</protein>
<dbReference type="EMBL" id="ML213743">
    <property type="protein sequence ID" value="TFK31488.1"/>
    <property type="molecule type" value="Genomic_DNA"/>
</dbReference>
<keyword evidence="2" id="KW-1185">Reference proteome</keyword>
<reference evidence="1 2" key="1">
    <citation type="journal article" date="2019" name="Nat. Ecol. Evol.">
        <title>Megaphylogeny resolves global patterns of mushroom evolution.</title>
        <authorList>
            <person name="Varga T."/>
            <person name="Krizsan K."/>
            <person name="Foldi C."/>
            <person name="Dima B."/>
            <person name="Sanchez-Garcia M."/>
            <person name="Sanchez-Ramirez S."/>
            <person name="Szollosi G.J."/>
            <person name="Szarkandi J.G."/>
            <person name="Papp V."/>
            <person name="Albert L."/>
            <person name="Andreopoulos W."/>
            <person name="Angelini C."/>
            <person name="Antonin V."/>
            <person name="Barry K.W."/>
            <person name="Bougher N.L."/>
            <person name="Buchanan P."/>
            <person name="Buyck B."/>
            <person name="Bense V."/>
            <person name="Catcheside P."/>
            <person name="Chovatia M."/>
            <person name="Cooper J."/>
            <person name="Damon W."/>
            <person name="Desjardin D."/>
            <person name="Finy P."/>
            <person name="Geml J."/>
            <person name="Haridas S."/>
            <person name="Hughes K."/>
            <person name="Justo A."/>
            <person name="Karasinski D."/>
            <person name="Kautmanova I."/>
            <person name="Kiss B."/>
            <person name="Kocsube S."/>
            <person name="Kotiranta H."/>
            <person name="LaButti K.M."/>
            <person name="Lechner B.E."/>
            <person name="Liimatainen K."/>
            <person name="Lipzen A."/>
            <person name="Lukacs Z."/>
            <person name="Mihaltcheva S."/>
            <person name="Morgado L.N."/>
            <person name="Niskanen T."/>
            <person name="Noordeloos M.E."/>
            <person name="Ohm R.A."/>
            <person name="Ortiz-Santana B."/>
            <person name="Ovrebo C."/>
            <person name="Racz N."/>
            <person name="Riley R."/>
            <person name="Savchenko A."/>
            <person name="Shiryaev A."/>
            <person name="Soop K."/>
            <person name="Spirin V."/>
            <person name="Szebenyi C."/>
            <person name="Tomsovsky M."/>
            <person name="Tulloss R.E."/>
            <person name="Uehling J."/>
            <person name="Grigoriev I.V."/>
            <person name="Vagvolgyi C."/>
            <person name="Papp T."/>
            <person name="Martin F.M."/>
            <person name="Miettinen O."/>
            <person name="Hibbett D.S."/>
            <person name="Nagy L.G."/>
        </authorList>
    </citation>
    <scope>NUCLEOTIDE SEQUENCE [LARGE SCALE GENOMIC DNA]</scope>
    <source>
        <strain evidence="1 2">CBS 166.37</strain>
    </source>
</reference>
<sequence>MRHLLGWRRRWRRHGPTGVKGMGALVMLKVKDGGGVGLLASKVQGVCVGVDVEMGPLVALKLRVEADDGVELLLASVLVWRWGHFGGFGEGFLRFIDMCLRQGLS</sequence>
<dbReference type="Proteomes" id="UP000308652">
    <property type="component" value="Unassembled WGS sequence"/>
</dbReference>
<proteinExistence type="predicted"/>
<evidence type="ECO:0000313" key="1">
    <source>
        <dbReference type="EMBL" id="TFK31488.1"/>
    </source>
</evidence>
<gene>
    <name evidence="1" type="ORF">BDQ12DRAFT_671828</name>
</gene>
<name>A0A5C3LFA2_9AGAR</name>